<keyword evidence="3" id="KW-0732">Signal</keyword>
<evidence type="ECO:0000256" key="1">
    <source>
        <dbReference type="ARBA" id="ARBA00010579"/>
    </source>
</evidence>
<proteinExistence type="inferred from homology"/>
<feature type="region of interest" description="Disordered" evidence="2">
    <location>
        <begin position="347"/>
        <end position="393"/>
    </location>
</feature>
<dbReference type="AlphaFoldDB" id="A0A2J6SAT2"/>
<evidence type="ECO:0000313" key="4">
    <source>
        <dbReference type="EMBL" id="PMD47865.1"/>
    </source>
</evidence>
<reference evidence="4 5" key="1">
    <citation type="submission" date="2016-04" db="EMBL/GenBank/DDBJ databases">
        <title>A degradative enzymes factory behind the ericoid mycorrhizal symbiosis.</title>
        <authorList>
            <consortium name="DOE Joint Genome Institute"/>
            <person name="Martino E."/>
            <person name="Morin E."/>
            <person name="Grelet G."/>
            <person name="Kuo A."/>
            <person name="Kohler A."/>
            <person name="Daghino S."/>
            <person name="Barry K."/>
            <person name="Choi C."/>
            <person name="Cichocki N."/>
            <person name="Clum A."/>
            <person name="Copeland A."/>
            <person name="Hainaut M."/>
            <person name="Haridas S."/>
            <person name="Labutti K."/>
            <person name="Lindquist E."/>
            <person name="Lipzen A."/>
            <person name="Khouja H.-R."/>
            <person name="Murat C."/>
            <person name="Ohm R."/>
            <person name="Olson A."/>
            <person name="Spatafora J."/>
            <person name="Veneault-Fourrey C."/>
            <person name="Henrissat B."/>
            <person name="Grigoriev I."/>
            <person name="Martin F."/>
            <person name="Perotto S."/>
        </authorList>
    </citation>
    <scope>NUCLEOTIDE SEQUENCE [LARGE SCALE GENOMIC DNA]</scope>
    <source>
        <strain evidence="4 5">F</strain>
    </source>
</reference>
<feature type="compositionally biased region" description="Polar residues" evidence="2">
    <location>
        <begin position="406"/>
        <end position="433"/>
    </location>
</feature>
<dbReference type="PANTHER" id="PTHR31654">
    <property type="entry name" value="SECRETED BETA-GLUCOSIDASE ADG3-RELATED"/>
    <property type="match status" value="1"/>
</dbReference>
<gene>
    <name evidence="4" type="ORF">L207DRAFT_415690</name>
</gene>
<evidence type="ECO:0000313" key="5">
    <source>
        <dbReference type="Proteomes" id="UP000235786"/>
    </source>
</evidence>
<organism evidence="4 5">
    <name type="scientific">Hyaloscypha variabilis (strain UAMH 11265 / GT02V1 / F)</name>
    <name type="common">Meliniomyces variabilis</name>
    <dbReference type="NCBI Taxonomy" id="1149755"/>
    <lineage>
        <taxon>Eukaryota</taxon>
        <taxon>Fungi</taxon>
        <taxon>Dikarya</taxon>
        <taxon>Ascomycota</taxon>
        <taxon>Pezizomycotina</taxon>
        <taxon>Leotiomycetes</taxon>
        <taxon>Helotiales</taxon>
        <taxon>Hyaloscyphaceae</taxon>
        <taxon>Hyaloscypha</taxon>
        <taxon>Hyaloscypha variabilis</taxon>
    </lineage>
</organism>
<evidence type="ECO:0008006" key="6">
    <source>
        <dbReference type="Google" id="ProtNLM"/>
    </source>
</evidence>
<sequence>MKLLDIQAAIGTAILLLSLPCEAKHAHQLSHLDVKRHNHKHSHKSIQASPRAEGIEEVLETRSGQCAFPNDPSMVAVTPDQQNAGWAMSPNQPCLPGNWCPYACAPPGVSKQWNPAATSYVYPLSMDGGLYCDSNGNMQKGFPDQPYCEPGTGTVEAQNTCSEDVAFCQTVLPGNEAMLIPTQVGGNSVEILAVPGPDYWIESSAHFYVNTPGLTTEEACVWGDGTQALGNWAPYAVGGQTTSSGQTFYKIGWNPIYTSSSFSSVMPSFGVSIVCDGDGCEGTPCSIDPSVVGIGGVTSADQAVGAGGASFCVVTIPAGGKAKVVVFPNGGSSAGSEAAAAVASSAAPPSSSSAAPSSTTPAPKSSAAPSTSSKASHTVSELPSSTVKTTSTSATPDLGAILFQNENSTSSGVDKPSKTASSTADLTSPSEVPSTTKKSSASESFASGSILGFVILFAAAGYLL</sequence>
<feature type="region of interest" description="Disordered" evidence="2">
    <location>
        <begin position="406"/>
        <end position="441"/>
    </location>
</feature>
<dbReference type="InterPro" id="IPR053088">
    <property type="entry name" value="Beta-glucosidase/SUN-like"/>
</dbReference>
<dbReference type="EMBL" id="KZ613938">
    <property type="protein sequence ID" value="PMD47865.1"/>
    <property type="molecule type" value="Genomic_DNA"/>
</dbReference>
<dbReference type="InterPro" id="IPR005556">
    <property type="entry name" value="SUN"/>
</dbReference>
<dbReference type="Proteomes" id="UP000235786">
    <property type="component" value="Unassembled WGS sequence"/>
</dbReference>
<evidence type="ECO:0000256" key="2">
    <source>
        <dbReference type="SAM" id="MobiDB-lite"/>
    </source>
</evidence>
<dbReference type="Pfam" id="PF03856">
    <property type="entry name" value="SUN"/>
    <property type="match status" value="1"/>
</dbReference>
<evidence type="ECO:0000256" key="3">
    <source>
        <dbReference type="SAM" id="SignalP"/>
    </source>
</evidence>
<dbReference type="OrthoDB" id="5554151at2759"/>
<accession>A0A2J6SAT2</accession>
<dbReference type="STRING" id="1149755.A0A2J6SAT2"/>
<keyword evidence="5" id="KW-1185">Reference proteome</keyword>
<feature type="signal peptide" evidence="3">
    <location>
        <begin position="1"/>
        <end position="23"/>
    </location>
</feature>
<comment type="similarity">
    <text evidence="1">Belongs to the SUN family.</text>
</comment>
<dbReference type="PANTHER" id="PTHR31654:SF0">
    <property type="entry name" value="SECRETED BETA-GLUCOSIDASE ADG3-RELATED"/>
    <property type="match status" value="1"/>
</dbReference>
<protein>
    <recommendedName>
        <fullName evidence="6">Glycoside hydrolase family 132 protein</fullName>
    </recommendedName>
</protein>
<feature type="compositionally biased region" description="Low complexity" evidence="2">
    <location>
        <begin position="384"/>
        <end position="393"/>
    </location>
</feature>
<feature type="chain" id="PRO_5014445930" description="Glycoside hydrolase family 132 protein" evidence="3">
    <location>
        <begin position="24"/>
        <end position="464"/>
    </location>
</feature>
<feature type="compositionally biased region" description="Low complexity" evidence="2">
    <location>
        <begin position="347"/>
        <end position="376"/>
    </location>
</feature>
<name>A0A2J6SAT2_HYAVF</name>